<dbReference type="AlphaFoldDB" id="A0A5V1PJB4"/>
<evidence type="ECO:0000313" key="5">
    <source>
        <dbReference type="EMBL" id="EBT2271203.1"/>
    </source>
</evidence>
<dbReference type="EMBL" id="AAGYBI010000055">
    <property type="protein sequence ID" value="EBT2271203.1"/>
    <property type="molecule type" value="Genomic_DNA"/>
</dbReference>
<dbReference type="SMART" id="SM00470">
    <property type="entry name" value="ParB"/>
    <property type="match status" value="1"/>
</dbReference>
<dbReference type="CDD" id="cd16394">
    <property type="entry name" value="sopB_N"/>
    <property type="match status" value="1"/>
</dbReference>
<dbReference type="GO" id="GO:0003677">
    <property type="term" value="F:DNA binding"/>
    <property type="evidence" value="ECO:0007669"/>
    <property type="project" value="UniProtKB-KW"/>
</dbReference>
<sequence>MKRAPIIPKHIVKNTPSEIIQPAAAAPAAPMVDSLIARVGAMARGNSILLPVCGREVKFTLEAIPGDAAETATQVWSGNERDQELLTEDALDDLIPSFLLSGQQTPAFGRRVSGIIEVADGSRRRKAAILTSSDYRILVGDLDDEQMMALSRLGNDYRPTSAYERGKRYAYRLENEFGGNVSALADAENISRKIISRCINTARLPKSVIALFTHPGELSARAGESLYKAFTGKDELLKQQTDHLHEQKKVGVIFEADELIDLLTGILKDPSREKANLSTRHQFVPGASALYKGDKVILSLDKTRLPPECIVKIENILRELQQSHTS</sequence>
<evidence type="ECO:0000259" key="3">
    <source>
        <dbReference type="SMART" id="SM00470"/>
    </source>
</evidence>
<dbReference type="InterPro" id="IPR040873">
    <property type="entry name" value="SoPB_HTH"/>
</dbReference>
<dbReference type="Gene3D" id="1.10.10.2830">
    <property type="match status" value="1"/>
</dbReference>
<dbReference type="PANTHER" id="PTHR38973">
    <property type="entry name" value="PLASMID PARTITIONING CONTROL PROTEIN-RELATED"/>
    <property type="match status" value="1"/>
</dbReference>
<evidence type="ECO:0000256" key="2">
    <source>
        <dbReference type="ARBA" id="ARBA00023125"/>
    </source>
</evidence>
<dbReference type="NCBIfam" id="TIGR00180">
    <property type="entry name" value="parB_part"/>
    <property type="match status" value="1"/>
</dbReference>
<feature type="domain" description="ParB-like N-terminal" evidence="3">
    <location>
        <begin position="69"/>
        <end position="156"/>
    </location>
</feature>
<keyword evidence="2" id="KW-0238">DNA-binding</keyword>
<reference evidence="5" key="1">
    <citation type="submission" date="2018-07" db="EMBL/GenBank/DDBJ databases">
        <authorList>
            <consortium name="PulseNet: The National Subtyping Network for Foodborne Disease Surveillance"/>
            <person name="Tarr C.L."/>
            <person name="Trees E."/>
            <person name="Katz L.S."/>
            <person name="Carleton-Romer H.A."/>
            <person name="Stroika S."/>
            <person name="Kucerova Z."/>
            <person name="Roache K.F."/>
            <person name="Sabol A.L."/>
            <person name="Besser J."/>
            <person name="Gerner-Smidt P."/>
        </authorList>
    </citation>
    <scope>NUCLEOTIDE SEQUENCE</scope>
    <source>
        <strain evidence="5">PNUSAS018280</strain>
        <strain evidence="4">PNUSAS064512</strain>
    </source>
</reference>
<dbReference type="InterPro" id="IPR004437">
    <property type="entry name" value="ParB/RepB/Spo0J"/>
</dbReference>
<comment type="similarity">
    <text evidence="1">Belongs to the ParB family.</text>
</comment>
<dbReference type="Pfam" id="PF18090">
    <property type="entry name" value="SoPB_HTH"/>
    <property type="match status" value="1"/>
</dbReference>
<dbReference type="InterPro" id="IPR003115">
    <property type="entry name" value="ParB_N"/>
</dbReference>
<evidence type="ECO:0000256" key="1">
    <source>
        <dbReference type="ARBA" id="ARBA00006295"/>
    </source>
</evidence>
<dbReference type="InterPro" id="IPR036086">
    <property type="entry name" value="ParB/Sulfiredoxin_sf"/>
</dbReference>
<dbReference type="EMBL" id="AACVIE010000021">
    <property type="protein sequence ID" value="EAM5644929.1"/>
    <property type="molecule type" value="Genomic_DNA"/>
</dbReference>
<dbReference type="Gene3D" id="6.10.140.1550">
    <property type="match status" value="1"/>
</dbReference>
<protein>
    <submittedName>
        <fullName evidence="5">ParB/RepB/Spo0J family plasmid partition protein</fullName>
    </submittedName>
</protein>
<dbReference type="NCBIfam" id="NF010252">
    <property type="entry name" value="PRK13698.1"/>
    <property type="match status" value="1"/>
</dbReference>
<organism evidence="5">
    <name type="scientific">Salmonella enterica</name>
    <name type="common">Salmonella choleraesuis</name>
    <dbReference type="NCBI Taxonomy" id="28901"/>
    <lineage>
        <taxon>Bacteria</taxon>
        <taxon>Pseudomonadati</taxon>
        <taxon>Pseudomonadota</taxon>
        <taxon>Gammaproteobacteria</taxon>
        <taxon>Enterobacterales</taxon>
        <taxon>Enterobacteriaceae</taxon>
        <taxon>Salmonella</taxon>
    </lineage>
</organism>
<dbReference type="SUPFAM" id="SSF110849">
    <property type="entry name" value="ParB/Sulfiredoxin"/>
    <property type="match status" value="1"/>
</dbReference>
<gene>
    <name evidence="5" type="ORF">CI531_22265</name>
    <name evidence="4" type="ORF">EOF35_23500</name>
</gene>
<comment type="caution">
    <text evidence="5">The sequence shown here is derived from an EMBL/GenBank/DDBJ whole genome shotgun (WGS) entry which is preliminary data.</text>
</comment>
<name>A0A5V1PJB4_SALER</name>
<accession>A0A5V1PJB4</accession>
<dbReference type="PANTHER" id="PTHR38973:SF2">
    <property type="entry name" value="PARB_REPB_SPO0J FAMILY PLASMID PARTITION PROTEIN"/>
    <property type="match status" value="1"/>
</dbReference>
<proteinExistence type="inferred from homology"/>
<evidence type="ECO:0000313" key="4">
    <source>
        <dbReference type="EMBL" id="EAM5644929.1"/>
    </source>
</evidence>